<gene>
    <name evidence="2" type="ORF">N7476_006601</name>
</gene>
<keyword evidence="3" id="KW-1185">Reference proteome</keyword>
<organism evidence="2 3">
    <name type="scientific">Penicillium atrosanguineum</name>
    <dbReference type="NCBI Taxonomy" id="1132637"/>
    <lineage>
        <taxon>Eukaryota</taxon>
        <taxon>Fungi</taxon>
        <taxon>Dikarya</taxon>
        <taxon>Ascomycota</taxon>
        <taxon>Pezizomycotina</taxon>
        <taxon>Eurotiomycetes</taxon>
        <taxon>Eurotiomycetidae</taxon>
        <taxon>Eurotiales</taxon>
        <taxon>Aspergillaceae</taxon>
        <taxon>Penicillium</taxon>
    </lineage>
</organism>
<reference evidence="2" key="1">
    <citation type="submission" date="2022-12" db="EMBL/GenBank/DDBJ databases">
        <authorList>
            <person name="Petersen C."/>
        </authorList>
    </citation>
    <scope>NUCLEOTIDE SEQUENCE</scope>
    <source>
        <strain evidence="2">IBT 21472</strain>
    </source>
</reference>
<dbReference type="GO" id="GO:0045944">
    <property type="term" value="P:positive regulation of transcription by RNA polymerase II"/>
    <property type="evidence" value="ECO:0007669"/>
    <property type="project" value="TreeGrafter"/>
</dbReference>
<name>A0A9W9U5K6_9EURO</name>
<dbReference type="GO" id="GO:0005634">
    <property type="term" value="C:nucleus"/>
    <property type="evidence" value="ECO:0007669"/>
    <property type="project" value="TreeGrafter"/>
</dbReference>
<reference evidence="2" key="2">
    <citation type="journal article" date="2023" name="IMA Fungus">
        <title>Comparative genomic study of the Penicillium genus elucidates a diverse pangenome and 15 lateral gene transfer events.</title>
        <authorList>
            <person name="Petersen C."/>
            <person name="Sorensen T."/>
            <person name="Nielsen M.R."/>
            <person name="Sondergaard T.E."/>
            <person name="Sorensen J.L."/>
            <person name="Fitzpatrick D.A."/>
            <person name="Frisvad J.C."/>
            <person name="Nielsen K.L."/>
        </authorList>
    </citation>
    <scope>NUCLEOTIDE SEQUENCE</scope>
    <source>
        <strain evidence="2">IBT 21472</strain>
    </source>
</reference>
<evidence type="ECO:0000256" key="1">
    <source>
        <dbReference type="ARBA" id="ARBA00023242"/>
    </source>
</evidence>
<protein>
    <recommendedName>
        <fullName evidence="4">Transcription factor domain-containing protein</fullName>
    </recommendedName>
</protein>
<evidence type="ECO:0008006" key="4">
    <source>
        <dbReference type="Google" id="ProtNLM"/>
    </source>
</evidence>
<keyword evidence="1" id="KW-0539">Nucleus</keyword>
<dbReference type="Proteomes" id="UP001147746">
    <property type="component" value="Unassembled WGS sequence"/>
</dbReference>
<dbReference type="PANTHER" id="PTHR37534">
    <property type="entry name" value="TRANSCRIPTIONAL ACTIVATOR PROTEIN UGA3"/>
    <property type="match status" value="1"/>
</dbReference>
<evidence type="ECO:0000313" key="2">
    <source>
        <dbReference type="EMBL" id="KAJ5316294.1"/>
    </source>
</evidence>
<evidence type="ECO:0000313" key="3">
    <source>
        <dbReference type="Proteomes" id="UP001147746"/>
    </source>
</evidence>
<sequence length="437" mass="48912">MSFLTSPQQITRRPTTAHSCRETDLLRHFRYHIGPWMDVGDPECALGVQTLLLSRSNRPLQAAILALSAGQRSLLSIPYHGEDISNGIRFRKEAEESLELQPDLVRQAGHAILLLQDLLPLGLQRWRGWIESAGSYLSPLSMTEDLGEALFWLHFRLGMLCGDELFDFGYTDDSLDLASSIATSKAPSIAFRSFLHRDGSPIHATRLNMHSRTVHRVYDHALCLLGHSLALIYGASDVNSPQAAGSPELAAFPSLRQSHFLSQWTFLWTDCQKWYNERPVDAQQIVDVRGGEADQIDPDHSSSFPILIFTTPMALVANAVYHITSLLLLTHKPRLLKSLPGPRCFTSHIWHAQSIAGIAASNDSPEQWDPILIASLLLIARDMSHESQQAVLLERLRRITATTGINLKQETEALQSVWRIARYDEEPDEDADDSIMS</sequence>
<dbReference type="PANTHER" id="PTHR37534:SF4">
    <property type="entry name" value="ZN(II)2CYS6 TRANSCRIPTION FACTOR (EUROFUNG)"/>
    <property type="match status" value="1"/>
</dbReference>
<proteinExistence type="predicted"/>
<dbReference type="AlphaFoldDB" id="A0A9W9U5K6"/>
<dbReference type="GO" id="GO:0000976">
    <property type="term" value="F:transcription cis-regulatory region binding"/>
    <property type="evidence" value="ECO:0007669"/>
    <property type="project" value="TreeGrafter"/>
</dbReference>
<dbReference type="EMBL" id="JAPZBO010000005">
    <property type="protein sequence ID" value="KAJ5316294.1"/>
    <property type="molecule type" value="Genomic_DNA"/>
</dbReference>
<dbReference type="OrthoDB" id="5419315at2759"/>
<comment type="caution">
    <text evidence="2">The sequence shown here is derived from an EMBL/GenBank/DDBJ whole genome shotgun (WGS) entry which is preliminary data.</text>
</comment>
<dbReference type="GO" id="GO:0003700">
    <property type="term" value="F:DNA-binding transcription factor activity"/>
    <property type="evidence" value="ECO:0007669"/>
    <property type="project" value="TreeGrafter"/>
</dbReference>
<accession>A0A9W9U5K6</accession>